<sequence length="562" mass="62603">MEKQSKRIEASKIYHEVACIAQPDFAVQALERGDFDAFEAYMDVSTRLLDAPTTLKLDAITQSGKWFNISLIKQAHIKDDIPVILTLFWSRQRLMDEIQHRENQIESTRQRAVDPLDAQKLKLEKLRDSGITYQNQYVSWVDLVQKLSVQLGRVWTTLKDIQDEIHSDVAFNTDVIVGIQWPELLKNAQEVLSLLNVDPHINISAVLGDGGTTAKRAAVLAVEALFALKAPGGEDNDAGAFQGQVEDPMQFAIQAHPVVATLLADGPDDTHPFFNNVKAIMVLPHVQTLKAYDNTLGSFSLHSGIAETVAAYVQTFGSIFKALNRIGPAASIQSRRIKRLEDKGIRWATFYTGTRQATINASRYVGTTNDSLEKSYREVQTLFQKIKDSLNVFKLKINATLAGKFCAVNNLHSSKGNLMDQPPATWLDIPLIPLRTHEGQLSVKIPFATLMALFALTNARRVNSNSSASGYQSSYPSYCKQWSIAWPIGKPSVVQLSPHNSHTAKGDVYPTAFPTRVEKCVEMMAGIISDGEWKITFSGRAKYDINWVLEERVRGFSSAHRS</sequence>
<evidence type="ECO:0000313" key="2">
    <source>
        <dbReference type="Proteomes" id="UP000799779"/>
    </source>
</evidence>
<keyword evidence="2" id="KW-1185">Reference proteome</keyword>
<dbReference type="AlphaFoldDB" id="A0A6A5WBC7"/>
<protein>
    <submittedName>
        <fullName evidence="1">Uncharacterized protein</fullName>
    </submittedName>
</protein>
<accession>A0A6A5WBC7</accession>
<name>A0A6A5WBC7_9PLEO</name>
<dbReference type="EMBL" id="ML977605">
    <property type="protein sequence ID" value="KAF1998214.1"/>
    <property type="molecule type" value="Genomic_DNA"/>
</dbReference>
<dbReference type="Proteomes" id="UP000799779">
    <property type="component" value="Unassembled WGS sequence"/>
</dbReference>
<proteinExistence type="predicted"/>
<evidence type="ECO:0000313" key="1">
    <source>
        <dbReference type="EMBL" id="KAF1998214.1"/>
    </source>
</evidence>
<gene>
    <name evidence="1" type="ORF">P154DRAFT_536435</name>
</gene>
<reference evidence="1" key="1">
    <citation type="journal article" date="2020" name="Stud. Mycol.">
        <title>101 Dothideomycetes genomes: a test case for predicting lifestyles and emergence of pathogens.</title>
        <authorList>
            <person name="Haridas S."/>
            <person name="Albert R."/>
            <person name="Binder M."/>
            <person name="Bloem J."/>
            <person name="Labutti K."/>
            <person name="Salamov A."/>
            <person name="Andreopoulos B."/>
            <person name="Baker S."/>
            <person name="Barry K."/>
            <person name="Bills G."/>
            <person name="Bluhm B."/>
            <person name="Cannon C."/>
            <person name="Castanera R."/>
            <person name="Culley D."/>
            <person name="Daum C."/>
            <person name="Ezra D."/>
            <person name="Gonzalez J."/>
            <person name="Henrissat B."/>
            <person name="Kuo A."/>
            <person name="Liang C."/>
            <person name="Lipzen A."/>
            <person name="Lutzoni F."/>
            <person name="Magnuson J."/>
            <person name="Mondo S."/>
            <person name="Nolan M."/>
            <person name="Ohm R."/>
            <person name="Pangilinan J."/>
            <person name="Park H.-J."/>
            <person name="Ramirez L."/>
            <person name="Alfaro M."/>
            <person name="Sun H."/>
            <person name="Tritt A."/>
            <person name="Yoshinaga Y."/>
            <person name="Zwiers L.-H."/>
            <person name="Turgeon B."/>
            <person name="Goodwin S."/>
            <person name="Spatafora J."/>
            <person name="Crous P."/>
            <person name="Grigoriev I."/>
        </authorList>
    </citation>
    <scope>NUCLEOTIDE SEQUENCE</scope>
    <source>
        <strain evidence="1">CBS 123094</strain>
    </source>
</reference>
<organism evidence="1 2">
    <name type="scientific">Amniculicola lignicola CBS 123094</name>
    <dbReference type="NCBI Taxonomy" id="1392246"/>
    <lineage>
        <taxon>Eukaryota</taxon>
        <taxon>Fungi</taxon>
        <taxon>Dikarya</taxon>
        <taxon>Ascomycota</taxon>
        <taxon>Pezizomycotina</taxon>
        <taxon>Dothideomycetes</taxon>
        <taxon>Pleosporomycetidae</taxon>
        <taxon>Pleosporales</taxon>
        <taxon>Amniculicolaceae</taxon>
        <taxon>Amniculicola</taxon>
    </lineage>
</organism>
<dbReference type="OrthoDB" id="5414271at2759"/>